<dbReference type="SMART" id="SM00382">
    <property type="entry name" value="AAA"/>
    <property type="match status" value="1"/>
</dbReference>
<evidence type="ECO:0000256" key="4">
    <source>
        <dbReference type="ARBA" id="ARBA00022475"/>
    </source>
</evidence>
<organism evidence="9 10">
    <name type="scientific">Microlunatus parietis</name>
    <dbReference type="NCBI Taxonomy" id="682979"/>
    <lineage>
        <taxon>Bacteria</taxon>
        <taxon>Bacillati</taxon>
        <taxon>Actinomycetota</taxon>
        <taxon>Actinomycetes</taxon>
        <taxon>Propionibacteriales</taxon>
        <taxon>Propionibacteriaceae</taxon>
        <taxon>Microlunatus</taxon>
    </lineage>
</organism>
<dbReference type="GO" id="GO:0016887">
    <property type="term" value="F:ATP hydrolysis activity"/>
    <property type="evidence" value="ECO:0007669"/>
    <property type="project" value="InterPro"/>
</dbReference>
<evidence type="ECO:0000256" key="1">
    <source>
        <dbReference type="ARBA" id="ARBA00004202"/>
    </source>
</evidence>
<dbReference type="InterPro" id="IPR003439">
    <property type="entry name" value="ABC_transporter-like_ATP-bd"/>
</dbReference>
<evidence type="ECO:0000259" key="8">
    <source>
        <dbReference type="PROSITE" id="PS50893"/>
    </source>
</evidence>
<dbReference type="PANTHER" id="PTHR43297:SF2">
    <property type="entry name" value="DIPEPTIDE TRANSPORT ATP-BINDING PROTEIN DPPD"/>
    <property type="match status" value="1"/>
</dbReference>
<dbReference type="Proteomes" id="UP000569914">
    <property type="component" value="Unassembled WGS sequence"/>
</dbReference>
<dbReference type="Gene3D" id="3.40.50.300">
    <property type="entry name" value="P-loop containing nucleotide triphosphate hydrolases"/>
    <property type="match status" value="1"/>
</dbReference>
<comment type="similarity">
    <text evidence="2">Belongs to the ABC transporter superfamily.</text>
</comment>
<dbReference type="PROSITE" id="PS50893">
    <property type="entry name" value="ABC_TRANSPORTER_2"/>
    <property type="match status" value="1"/>
</dbReference>
<keyword evidence="3" id="KW-0813">Transport</keyword>
<dbReference type="SUPFAM" id="SSF52540">
    <property type="entry name" value="P-loop containing nucleoside triphosphate hydrolases"/>
    <property type="match status" value="1"/>
</dbReference>
<dbReference type="EMBL" id="JACCBU010000001">
    <property type="protein sequence ID" value="NYE74713.1"/>
    <property type="molecule type" value="Genomic_DNA"/>
</dbReference>
<sequence length="322" mass="35017">MTLSLSGLTITVRADGTDRVLVADLSLEVEESRTIAVVGESGSGKSITALSVLGLLTSWYAASAFSVSGLLRIDGEPEYRLDLATARDVDFDAIRGRAVSMIFQDPWTALNPIRTVGRQLVESVRAHSTVTATEARTRAIDLLERVGIQQPAERYDSYPHQLSGGQLQRIMIAMALAGRPRFLIADEPTTALDVTVQRGILQLLDELRADGLGILLITHDLSVVAHHSDRIAVMYGGAIVESGRSRAVIADPRHPYTRLLISSVPTLDVEPGSRLVTKADVLAGRSIDPRLGRFDPEQRTDVELVRIADDHVVSRRFVGGLR</sequence>
<dbReference type="CDD" id="cd03257">
    <property type="entry name" value="ABC_NikE_OppD_transporters"/>
    <property type="match status" value="1"/>
</dbReference>
<dbReference type="InterPro" id="IPR013563">
    <property type="entry name" value="Oligopep_ABC_C"/>
</dbReference>
<accession>A0A7Y9LFC7</accession>
<evidence type="ECO:0000256" key="3">
    <source>
        <dbReference type="ARBA" id="ARBA00022448"/>
    </source>
</evidence>
<keyword evidence="7" id="KW-0472">Membrane</keyword>
<dbReference type="InterPro" id="IPR027417">
    <property type="entry name" value="P-loop_NTPase"/>
</dbReference>
<keyword evidence="6" id="KW-0067">ATP-binding</keyword>
<dbReference type="AlphaFoldDB" id="A0A7Y9LFC7"/>
<evidence type="ECO:0000256" key="5">
    <source>
        <dbReference type="ARBA" id="ARBA00022741"/>
    </source>
</evidence>
<dbReference type="RefSeq" id="WP_179757222.1">
    <property type="nucleotide sequence ID" value="NZ_JACCBU010000001.1"/>
</dbReference>
<keyword evidence="4" id="KW-1003">Cell membrane</keyword>
<protein>
    <submittedName>
        <fullName evidence="9">ABC-type dipeptide/oligopeptide/nickel transport system ATPase component</fullName>
    </submittedName>
</protein>
<comment type="subcellular location">
    <subcellularLocation>
        <location evidence="1">Cell membrane</location>
        <topology evidence="1">Peripheral membrane protein</topology>
    </subcellularLocation>
</comment>
<evidence type="ECO:0000256" key="7">
    <source>
        <dbReference type="ARBA" id="ARBA00023136"/>
    </source>
</evidence>
<evidence type="ECO:0000313" key="9">
    <source>
        <dbReference type="EMBL" id="NYE74713.1"/>
    </source>
</evidence>
<dbReference type="PANTHER" id="PTHR43297">
    <property type="entry name" value="OLIGOPEPTIDE TRANSPORT ATP-BINDING PROTEIN APPD"/>
    <property type="match status" value="1"/>
</dbReference>
<dbReference type="Pfam" id="PF00005">
    <property type="entry name" value="ABC_tran"/>
    <property type="match status" value="1"/>
</dbReference>
<keyword evidence="10" id="KW-1185">Reference proteome</keyword>
<comment type="caution">
    <text evidence="9">The sequence shown here is derived from an EMBL/GenBank/DDBJ whole genome shotgun (WGS) entry which is preliminary data.</text>
</comment>
<evidence type="ECO:0000256" key="2">
    <source>
        <dbReference type="ARBA" id="ARBA00005417"/>
    </source>
</evidence>
<evidence type="ECO:0000313" key="10">
    <source>
        <dbReference type="Proteomes" id="UP000569914"/>
    </source>
</evidence>
<dbReference type="InterPro" id="IPR050388">
    <property type="entry name" value="ABC_Ni/Peptide_Import"/>
</dbReference>
<gene>
    <name evidence="9" type="ORF">BKA15_006042</name>
</gene>
<proteinExistence type="inferred from homology"/>
<dbReference type="Pfam" id="PF08352">
    <property type="entry name" value="oligo_HPY"/>
    <property type="match status" value="1"/>
</dbReference>
<dbReference type="PROSITE" id="PS00211">
    <property type="entry name" value="ABC_TRANSPORTER_1"/>
    <property type="match status" value="1"/>
</dbReference>
<feature type="domain" description="ABC transporter" evidence="8">
    <location>
        <begin position="3"/>
        <end position="261"/>
    </location>
</feature>
<keyword evidence="5" id="KW-0547">Nucleotide-binding</keyword>
<evidence type="ECO:0000256" key="6">
    <source>
        <dbReference type="ARBA" id="ARBA00022840"/>
    </source>
</evidence>
<dbReference type="GO" id="GO:0005524">
    <property type="term" value="F:ATP binding"/>
    <property type="evidence" value="ECO:0007669"/>
    <property type="project" value="UniProtKB-KW"/>
</dbReference>
<dbReference type="InterPro" id="IPR017871">
    <property type="entry name" value="ABC_transporter-like_CS"/>
</dbReference>
<reference evidence="9 10" key="1">
    <citation type="submission" date="2020-07" db="EMBL/GenBank/DDBJ databases">
        <title>Sequencing the genomes of 1000 actinobacteria strains.</title>
        <authorList>
            <person name="Klenk H.-P."/>
        </authorList>
    </citation>
    <scope>NUCLEOTIDE SEQUENCE [LARGE SCALE GENOMIC DNA]</scope>
    <source>
        <strain evidence="9 10">DSM 22083</strain>
    </source>
</reference>
<dbReference type="GO" id="GO:0015833">
    <property type="term" value="P:peptide transport"/>
    <property type="evidence" value="ECO:0007669"/>
    <property type="project" value="InterPro"/>
</dbReference>
<name>A0A7Y9LFC7_9ACTN</name>
<dbReference type="InterPro" id="IPR003593">
    <property type="entry name" value="AAA+_ATPase"/>
</dbReference>
<dbReference type="GO" id="GO:0005886">
    <property type="term" value="C:plasma membrane"/>
    <property type="evidence" value="ECO:0007669"/>
    <property type="project" value="UniProtKB-SubCell"/>
</dbReference>